<dbReference type="Pfam" id="PF00392">
    <property type="entry name" value="GntR"/>
    <property type="match status" value="1"/>
</dbReference>
<dbReference type="InterPro" id="IPR000524">
    <property type="entry name" value="Tscrpt_reg_HTH_GntR"/>
</dbReference>
<dbReference type="InterPro" id="IPR008920">
    <property type="entry name" value="TF_FadR/GntR_C"/>
</dbReference>
<proteinExistence type="predicted"/>
<protein>
    <submittedName>
        <fullName evidence="5">GntR family transcriptional regulator</fullName>
    </submittedName>
</protein>
<evidence type="ECO:0000313" key="5">
    <source>
        <dbReference type="EMBL" id="MDA2805085.1"/>
    </source>
</evidence>
<dbReference type="InterPro" id="IPR036388">
    <property type="entry name" value="WH-like_DNA-bd_sf"/>
</dbReference>
<dbReference type="SMART" id="SM00345">
    <property type="entry name" value="HTH_GNTR"/>
    <property type="match status" value="1"/>
</dbReference>
<dbReference type="PRINTS" id="PR00035">
    <property type="entry name" value="HTHGNTR"/>
</dbReference>
<dbReference type="PROSITE" id="PS50949">
    <property type="entry name" value="HTH_GNTR"/>
    <property type="match status" value="1"/>
</dbReference>
<dbReference type="EMBL" id="JAQFWP010000016">
    <property type="protein sequence ID" value="MDA2805085.1"/>
    <property type="molecule type" value="Genomic_DNA"/>
</dbReference>
<dbReference type="InterPro" id="IPR036390">
    <property type="entry name" value="WH_DNA-bd_sf"/>
</dbReference>
<feature type="domain" description="HTH gntR-type" evidence="4">
    <location>
        <begin position="19"/>
        <end position="86"/>
    </location>
</feature>
<dbReference type="Proteomes" id="UP001165685">
    <property type="component" value="Unassembled WGS sequence"/>
</dbReference>
<dbReference type="InterPro" id="IPR011711">
    <property type="entry name" value="GntR_C"/>
</dbReference>
<dbReference type="PANTHER" id="PTHR43537:SF45">
    <property type="entry name" value="GNTR FAMILY REGULATORY PROTEIN"/>
    <property type="match status" value="1"/>
</dbReference>
<keyword evidence="1" id="KW-0805">Transcription regulation</keyword>
<dbReference type="Gene3D" id="1.20.120.530">
    <property type="entry name" value="GntR ligand-binding domain-like"/>
    <property type="match status" value="1"/>
</dbReference>
<keyword evidence="3" id="KW-0804">Transcription</keyword>
<keyword evidence="6" id="KW-1185">Reference proteome</keyword>
<dbReference type="PANTHER" id="PTHR43537">
    <property type="entry name" value="TRANSCRIPTIONAL REGULATOR, GNTR FAMILY"/>
    <property type="match status" value="1"/>
</dbReference>
<dbReference type="SUPFAM" id="SSF48008">
    <property type="entry name" value="GntR ligand-binding domain-like"/>
    <property type="match status" value="1"/>
</dbReference>
<evidence type="ECO:0000256" key="2">
    <source>
        <dbReference type="ARBA" id="ARBA00023125"/>
    </source>
</evidence>
<evidence type="ECO:0000259" key="4">
    <source>
        <dbReference type="PROSITE" id="PS50949"/>
    </source>
</evidence>
<sequence length="233" mass="25223">MPSPTTTAGGAADPVRRPAPLREAVYEALLDLITTRALPPGRHLVETELAARLGVSRQPVREALQRLSNEGWVDLRPGYGAFVHTPDEGEAEQLLAVRALLETEAARLAAGNADADDIERLRALWLRGTRAAEEGPVEAAVTANADFHRALIVSSGNTVLAELAAQVDRRVRWFYAPIARSRGQASWDEHARIIDAVEAGRPDEAAALMADHTERTRTAYRELGEGGDTPETV</sequence>
<dbReference type="CDD" id="cd07377">
    <property type="entry name" value="WHTH_GntR"/>
    <property type="match status" value="1"/>
</dbReference>
<name>A0ABT4TL23_9ACTN</name>
<evidence type="ECO:0000313" key="6">
    <source>
        <dbReference type="Proteomes" id="UP001165685"/>
    </source>
</evidence>
<dbReference type="Gene3D" id="1.10.10.10">
    <property type="entry name" value="Winged helix-like DNA-binding domain superfamily/Winged helix DNA-binding domain"/>
    <property type="match status" value="1"/>
</dbReference>
<accession>A0ABT4TL23</accession>
<reference evidence="5" key="1">
    <citation type="submission" date="2023-01" db="EMBL/GenBank/DDBJ databases">
        <title>Draft genome sequence of Nocardiopsis sp. LSu2-4 isolated from halophytes.</title>
        <authorList>
            <person name="Duangmal K."/>
            <person name="Chantavorakit T."/>
        </authorList>
    </citation>
    <scope>NUCLEOTIDE SEQUENCE</scope>
    <source>
        <strain evidence="5">LSu2-4</strain>
    </source>
</reference>
<dbReference type="Pfam" id="PF07729">
    <property type="entry name" value="FCD"/>
    <property type="match status" value="1"/>
</dbReference>
<gene>
    <name evidence="5" type="ORF">O4U47_11220</name>
</gene>
<dbReference type="SMART" id="SM00895">
    <property type="entry name" value="FCD"/>
    <property type="match status" value="1"/>
</dbReference>
<evidence type="ECO:0000256" key="3">
    <source>
        <dbReference type="ARBA" id="ARBA00023163"/>
    </source>
</evidence>
<dbReference type="SUPFAM" id="SSF46785">
    <property type="entry name" value="Winged helix' DNA-binding domain"/>
    <property type="match status" value="1"/>
</dbReference>
<evidence type="ECO:0000256" key="1">
    <source>
        <dbReference type="ARBA" id="ARBA00023015"/>
    </source>
</evidence>
<keyword evidence="2" id="KW-0238">DNA-binding</keyword>
<comment type="caution">
    <text evidence="5">The sequence shown here is derived from an EMBL/GenBank/DDBJ whole genome shotgun (WGS) entry which is preliminary data.</text>
</comment>
<dbReference type="RefSeq" id="WP_270677732.1">
    <property type="nucleotide sequence ID" value="NZ_JAQFWP010000016.1"/>
</dbReference>
<organism evidence="5 6">
    <name type="scientific">Nocardiopsis suaedae</name>
    <dbReference type="NCBI Taxonomy" id="3018444"/>
    <lineage>
        <taxon>Bacteria</taxon>
        <taxon>Bacillati</taxon>
        <taxon>Actinomycetota</taxon>
        <taxon>Actinomycetes</taxon>
        <taxon>Streptosporangiales</taxon>
        <taxon>Nocardiopsidaceae</taxon>
        <taxon>Nocardiopsis</taxon>
    </lineage>
</organism>